<evidence type="ECO:0000313" key="2">
    <source>
        <dbReference type="Proteomes" id="UP000177092"/>
    </source>
</evidence>
<sequence length="86" mass="9711">MKKKILIVILFAIIVFLVLLFFVQKKKSAPLPGEKSANALEEIEARPKAGYTYTLSTGETITIYLPEGIDPPPQNVVEKMYREKKT</sequence>
<name>A0A1F6A9W1_9BACT</name>
<organism evidence="1 2">
    <name type="scientific">Candidatus Gottesmanbacteria bacterium RIFCSPHIGHO2_02_FULL_40_13</name>
    <dbReference type="NCBI Taxonomy" id="1798384"/>
    <lineage>
        <taxon>Bacteria</taxon>
        <taxon>Candidatus Gottesmaniibacteriota</taxon>
    </lineage>
</organism>
<protein>
    <submittedName>
        <fullName evidence="1">Uncharacterized protein</fullName>
    </submittedName>
</protein>
<comment type="caution">
    <text evidence="1">The sequence shown here is derived from an EMBL/GenBank/DDBJ whole genome shotgun (WGS) entry which is preliminary data.</text>
</comment>
<dbReference type="AlphaFoldDB" id="A0A1F6A9W1"/>
<accession>A0A1F6A9W1</accession>
<proteinExistence type="predicted"/>
<gene>
    <name evidence="1" type="ORF">A3D03_02575</name>
</gene>
<evidence type="ECO:0000313" key="1">
    <source>
        <dbReference type="EMBL" id="OGG21097.1"/>
    </source>
</evidence>
<reference evidence="1 2" key="1">
    <citation type="journal article" date="2016" name="Nat. Commun.">
        <title>Thousands of microbial genomes shed light on interconnected biogeochemical processes in an aquifer system.</title>
        <authorList>
            <person name="Anantharaman K."/>
            <person name="Brown C.T."/>
            <person name="Hug L.A."/>
            <person name="Sharon I."/>
            <person name="Castelle C.J."/>
            <person name="Probst A.J."/>
            <person name="Thomas B.C."/>
            <person name="Singh A."/>
            <person name="Wilkins M.J."/>
            <person name="Karaoz U."/>
            <person name="Brodie E.L."/>
            <person name="Williams K.H."/>
            <person name="Hubbard S.S."/>
            <person name="Banfield J.F."/>
        </authorList>
    </citation>
    <scope>NUCLEOTIDE SEQUENCE [LARGE SCALE GENOMIC DNA]</scope>
</reference>
<dbReference type="Proteomes" id="UP000177092">
    <property type="component" value="Unassembled WGS sequence"/>
</dbReference>
<dbReference type="EMBL" id="MFJN01000029">
    <property type="protein sequence ID" value="OGG21097.1"/>
    <property type="molecule type" value="Genomic_DNA"/>
</dbReference>